<name>A0A8H3BEH7_9AGAM</name>
<dbReference type="AlphaFoldDB" id="A0A8H3BEH7"/>
<accession>A0A8H3BEH7</accession>
<comment type="caution">
    <text evidence="1">The sequence shown here is derived from an EMBL/GenBank/DDBJ whole genome shotgun (WGS) entry which is preliminary data.</text>
</comment>
<dbReference type="Proteomes" id="UP000663831">
    <property type="component" value="Unassembled WGS sequence"/>
</dbReference>
<dbReference type="EMBL" id="CAJMWV010002109">
    <property type="protein sequence ID" value="CAE6454922.1"/>
    <property type="molecule type" value="Genomic_DNA"/>
</dbReference>
<organism evidence="1 2">
    <name type="scientific">Rhizoctonia solani</name>
    <dbReference type="NCBI Taxonomy" id="456999"/>
    <lineage>
        <taxon>Eukaryota</taxon>
        <taxon>Fungi</taxon>
        <taxon>Dikarya</taxon>
        <taxon>Basidiomycota</taxon>
        <taxon>Agaricomycotina</taxon>
        <taxon>Agaricomycetes</taxon>
        <taxon>Cantharellales</taxon>
        <taxon>Ceratobasidiaceae</taxon>
        <taxon>Rhizoctonia</taxon>
    </lineage>
</organism>
<evidence type="ECO:0000313" key="1">
    <source>
        <dbReference type="EMBL" id="CAE6454922.1"/>
    </source>
</evidence>
<gene>
    <name evidence="1" type="ORF">RDB_LOCUS70243</name>
</gene>
<evidence type="ECO:0000313" key="2">
    <source>
        <dbReference type="Proteomes" id="UP000663831"/>
    </source>
</evidence>
<reference evidence="1" key="1">
    <citation type="submission" date="2021-01" db="EMBL/GenBank/DDBJ databases">
        <authorList>
            <person name="Kaushik A."/>
        </authorList>
    </citation>
    <scope>NUCLEOTIDE SEQUENCE</scope>
    <source>
        <strain evidence="1">AG3-1AP</strain>
    </source>
</reference>
<protein>
    <submittedName>
        <fullName evidence="1">Uncharacterized protein</fullName>
    </submittedName>
</protein>
<proteinExistence type="predicted"/>
<sequence>MRAVPRSLAAINRGFAPVHLAGARLGRLATITLATVGIADAATDSFAGRSTPPEFARIGSQPLNAIKKWVDSDERTDVID</sequence>